<comment type="similarity">
    <text evidence="1">Belongs to the sigma-70 factor family. ECF subfamily.</text>
</comment>
<keyword evidence="3" id="KW-0731">Sigma factor</keyword>
<evidence type="ECO:0000256" key="3">
    <source>
        <dbReference type="ARBA" id="ARBA00023082"/>
    </source>
</evidence>
<organism evidence="7 8">
    <name type="scientific">Chitinophaga defluvii</name>
    <dbReference type="NCBI Taxonomy" id="3163343"/>
    <lineage>
        <taxon>Bacteria</taxon>
        <taxon>Pseudomonadati</taxon>
        <taxon>Bacteroidota</taxon>
        <taxon>Chitinophagia</taxon>
        <taxon>Chitinophagales</taxon>
        <taxon>Chitinophagaceae</taxon>
        <taxon>Chitinophaga</taxon>
    </lineage>
</organism>
<evidence type="ECO:0000256" key="1">
    <source>
        <dbReference type="ARBA" id="ARBA00010641"/>
    </source>
</evidence>
<keyword evidence="2" id="KW-0805">Transcription regulation</keyword>
<proteinExistence type="inferred from homology"/>
<dbReference type="InterPro" id="IPR013249">
    <property type="entry name" value="RNA_pol_sigma70_r4_t2"/>
</dbReference>
<evidence type="ECO:0000256" key="2">
    <source>
        <dbReference type="ARBA" id="ARBA00023015"/>
    </source>
</evidence>
<dbReference type="Gene3D" id="1.10.10.10">
    <property type="entry name" value="Winged helix-like DNA-binding domain superfamily/Winged helix DNA-binding domain"/>
    <property type="match status" value="1"/>
</dbReference>
<dbReference type="EMBL" id="JBEXAC010000001">
    <property type="protein sequence ID" value="MET6995994.1"/>
    <property type="molecule type" value="Genomic_DNA"/>
</dbReference>
<dbReference type="SUPFAM" id="SSF88659">
    <property type="entry name" value="Sigma3 and sigma4 domains of RNA polymerase sigma factors"/>
    <property type="match status" value="1"/>
</dbReference>
<dbReference type="InterPro" id="IPR013324">
    <property type="entry name" value="RNA_pol_sigma_r3/r4-like"/>
</dbReference>
<dbReference type="InterPro" id="IPR014284">
    <property type="entry name" value="RNA_pol_sigma-70_dom"/>
</dbReference>
<dbReference type="NCBIfam" id="TIGR02985">
    <property type="entry name" value="Sig70_bacteroi1"/>
    <property type="match status" value="1"/>
</dbReference>
<reference evidence="7 8" key="1">
    <citation type="submission" date="2024-06" db="EMBL/GenBank/DDBJ databases">
        <title>Chitinophaga defluvii sp. nov., isolated from municipal sewage.</title>
        <authorList>
            <person name="Zhang L."/>
        </authorList>
    </citation>
    <scope>NUCLEOTIDE SEQUENCE [LARGE SCALE GENOMIC DNA]</scope>
    <source>
        <strain evidence="7 8">H8</strain>
    </source>
</reference>
<dbReference type="PANTHER" id="PTHR43133:SF46">
    <property type="entry name" value="RNA POLYMERASE SIGMA-70 FACTOR ECF SUBFAMILY"/>
    <property type="match status" value="1"/>
</dbReference>
<name>A0ABV2SYY9_9BACT</name>
<keyword evidence="4" id="KW-0804">Transcription</keyword>
<dbReference type="Gene3D" id="1.10.1740.10">
    <property type="match status" value="1"/>
</dbReference>
<feature type="domain" description="RNA polymerase sigma-70 region 2" evidence="5">
    <location>
        <begin position="24"/>
        <end position="89"/>
    </location>
</feature>
<sequence>MGEPTDIALLQGLKNNDEEAFTGIYNRYWQPLYYTAVNVLQQAPLAEDIVQEVFISLWRRRDELEITHLKAYLSKAVKFQVLKTIRDNKADHLFYERLQRITATIIKEDPLLGKEMQAIFTRLAADLPEDCREIFRLSREEGLTYHEIASRLQISVKTVEKKMSFSLKYFRTGLSEVLLLFMLTRIH</sequence>
<dbReference type="InterPro" id="IPR036388">
    <property type="entry name" value="WH-like_DNA-bd_sf"/>
</dbReference>
<evidence type="ECO:0000259" key="6">
    <source>
        <dbReference type="Pfam" id="PF08281"/>
    </source>
</evidence>
<protein>
    <submittedName>
        <fullName evidence="7">RNA polymerase sigma-70 factor</fullName>
    </submittedName>
</protein>
<dbReference type="InterPro" id="IPR013325">
    <property type="entry name" value="RNA_pol_sigma_r2"/>
</dbReference>
<accession>A0ABV2SYY9</accession>
<gene>
    <name evidence="7" type="ORF">ABR189_01380</name>
</gene>
<keyword evidence="8" id="KW-1185">Reference proteome</keyword>
<dbReference type="InterPro" id="IPR007627">
    <property type="entry name" value="RNA_pol_sigma70_r2"/>
</dbReference>
<comment type="caution">
    <text evidence="7">The sequence shown here is derived from an EMBL/GenBank/DDBJ whole genome shotgun (WGS) entry which is preliminary data.</text>
</comment>
<evidence type="ECO:0000313" key="8">
    <source>
        <dbReference type="Proteomes" id="UP001549749"/>
    </source>
</evidence>
<dbReference type="NCBIfam" id="TIGR02937">
    <property type="entry name" value="sigma70-ECF"/>
    <property type="match status" value="1"/>
</dbReference>
<feature type="domain" description="RNA polymerase sigma factor 70 region 4 type 2" evidence="6">
    <location>
        <begin position="120"/>
        <end position="168"/>
    </location>
</feature>
<dbReference type="Pfam" id="PF08281">
    <property type="entry name" value="Sigma70_r4_2"/>
    <property type="match status" value="1"/>
</dbReference>
<evidence type="ECO:0000313" key="7">
    <source>
        <dbReference type="EMBL" id="MET6995994.1"/>
    </source>
</evidence>
<dbReference type="InterPro" id="IPR014327">
    <property type="entry name" value="RNA_pol_sigma70_bacteroid"/>
</dbReference>
<evidence type="ECO:0000256" key="4">
    <source>
        <dbReference type="ARBA" id="ARBA00023163"/>
    </source>
</evidence>
<dbReference type="Proteomes" id="UP001549749">
    <property type="component" value="Unassembled WGS sequence"/>
</dbReference>
<dbReference type="Pfam" id="PF04542">
    <property type="entry name" value="Sigma70_r2"/>
    <property type="match status" value="1"/>
</dbReference>
<dbReference type="RefSeq" id="WP_354658641.1">
    <property type="nucleotide sequence ID" value="NZ_JBEXAC010000001.1"/>
</dbReference>
<dbReference type="InterPro" id="IPR039425">
    <property type="entry name" value="RNA_pol_sigma-70-like"/>
</dbReference>
<evidence type="ECO:0000259" key="5">
    <source>
        <dbReference type="Pfam" id="PF04542"/>
    </source>
</evidence>
<dbReference type="PANTHER" id="PTHR43133">
    <property type="entry name" value="RNA POLYMERASE ECF-TYPE SIGMA FACTO"/>
    <property type="match status" value="1"/>
</dbReference>
<dbReference type="SUPFAM" id="SSF88946">
    <property type="entry name" value="Sigma2 domain of RNA polymerase sigma factors"/>
    <property type="match status" value="1"/>
</dbReference>